<gene>
    <name evidence="2 3" type="primary">rbfA</name>
    <name evidence="3" type="ORF">CF67_14010</name>
</gene>
<accession>A0A084CP68</accession>
<keyword evidence="1 2" id="KW-0690">Ribosome biogenesis</keyword>
<dbReference type="InterPro" id="IPR020053">
    <property type="entry name" value="Ribosome-bd_factorA_CS"/>
</dbReference>
<dbReference type="STRING" id="1179155.CF67_14010"/>
<comment type="caution">
    <text evidence="3">The sequence shown here is derived from an EMBL/GenBank/DDBJ whole genome shotgun (WGS) entry which is preliminary data.</text>
</comment>
<evidence type="ECO:0000313" key="3">
    <source>
        <dbReference type="EMBL" id="KEY91597.1"/>
    </source>
</evidence>
<comment type="similarity">
    <text evidence="2">Belongs to the RbfA family.</text>
</comment>
<dbReference type="RefSeq" id="WP_034413402.1">
    <property type="nucleotide sequence ID" value="NZ_JGVK01000006.1"/>
</dbReference>
<dbReference type="eggNOG" id="COG0858">
    <property type="taxonomic scope" value="Bacteria"/>
</dbReference>
<evidence type="ECO:0000256" key="1">
    <source>
        <dbReference type="ARBA" id="ARBA00022517"/>
    </source>
</evidence>
<dbReference type="Proteomes" id="UP000053784">
    <property type="component" value="Unassembled WGS sequence"/>
</dbReference>
<comment type="subunit">
    <text evidence="2">Monomer. Binds 30S ribosomal subunits, but not 50S ribosomal subunits or 70S ribosomes.</text>
</comment>
<dbReference type="OrthoDB" id="307788at2"/>
<dbReference type="PANTHER" id="PTHR33515:SF1">
    <property type="entry name" value="RIBOSOME-BINDING FACTOR A, CHLOROPLASTIC-RELATED"/>
    <property type="match status" value="1"/>
</dbReference>
<evidence type="ECO:0000256" key="2">
    <source>
        <dbReference type="HAMAP-Rule" id="MF_00003"/>
    </source>
</evidence>
<dbReference type="Gene3D" id="3.30.300.20">
    <property type="match status" value="1"/>
</dbReference>
<dbReference type="PANTHER" id="PTHR33515">
    <property type="entry name" value="RIBOSOME-BINDING FACTOR A, CHLOROPLASTIC-RELATED"/>
    <property type="match status" value="1"/>
</dbReference>
<name>A0A084CP68_9GAMM</name>
<dbReference type="NCBIfam" id="TIGR00082">
    <property type="entry name" value="rbfA"/>
    <property type="match status" value="1"/>
</dbReference>
<keyword evidence="4" id="KW-1185">Reference proteome</keyword>
<dbReference type="Pfam" id="PF02033">
    <property type="entry name" value="RBFA"/>
    <property type="match status" value="1"/>
</dbReference>
<dbReference type="GO" id="GO:0005829">
    <property type="term" value="C:cytosol"/>
    <property type="evidence" value="ECO:0007669"/>
    <property type="project" value="TreeGrafter"/>
</dbReference>
<comment type="subcellular location">
    <subcellularLocation>
        <location evidence="2">Cytoplasm</location>
    </subcellularLocation>
</comment>
<dbReference type="AlphaFoldDB" id="A0A084CP68"/>
<protein>
    <recommendedName>
        <fullName evidence="2">Ribosome-binding factor A</fullName>
    </recommendedName>
</protein>
<dbReference type="InterPro" id="IPR023799">
    <property type="entry name" value="RbfA_dom_sf"/>
</dbReference>
<dbReference type="HAMAP" id="MF_00003">
    <property type="entry name" value="RbfA"/>
    <property type="match status" value="1"/>
</dbReference>
<dbReference type="EMBL" id="JGVK01000006">
    <property type="protein sequence ID" value="KEY91597.1"/>
    <property type="molecule type" value="Genomic_DNA"/>
</dbReference>
<comment type="function">
    <text evidence="2">One of several proteins that assist in the late maturation steps of the functional core of the 30S ribosomal subunit. Associates with free 30S ribosomal subunits (but not with 30S subunits that are part of 70S ribosomes or polysomes). Required for efficient processing of 16S rRNA. May interact with the 5'-terminal helix region of 16S rRNA.</text>
</comment>
<evidence type="ECO:0000313" key="4">
    <source>
        <dbReference type="Proteomes" id="UP000053784"/>
    </source>
</evidence>
<organism evidence="3 4">
    <name type="scientific">Candidatus Photodesmus blepharonis</name>
    <dbReference type="NCBI Taxonomy" id="1179155"/>
    <lineage>
        <taxon>Bacteria</taxon>
        <taxon>Pseudomonadati</taxon>
        <taxon>Pseudomonadota</taxon>
        <taxon>Gammaproteobacteria</taxon>
        <taxon>Vibrionales</taxon>
        <taxon>Vibrionaceae</taxon>
        <taxon>Candidatus Photodesmus</taxon>
    </lineage>
</organism>
<reference evidence="3 4" key="1">
    <citation type="submission" date="2014-03" db="EMBL/GenBank/DDBJ databases">
        <title>Selection and divergence in the genomes of co-occurring obligate luminous symbionts with specific hosts.</title>
        <authorList>
            <person name="Hendry T.A."/>
            <person name="de Wet J.R."/>
            <person name="Dunlap P.V."/>
        </authorList>
    </citation>
    <scope>NUCLEOTIDE SEQUENCE [LARGE SCALE GENOMIC DNA]</scope>
    <source>
        <strain evidence="3 4">Ppalp.1</strain>
    </source>
</reference>
<keyword evidence="2" id="KW-0963">Cytoplasm</keyword>
<dbReference type="PROSITE" id="PS01319">
    <property type="entry name" value="RBFA"/>
    <property type="match status" value="1"/>
</dbReference>
<proteinExistence type="inferred from homology"/>
<dbReference type="SUPFAM" id="SSF89919">
    <property type="entry name" value="Ribosome-binding factor A, RbfA"/>
    <property type="match status" value="1"/>
</dbReference>
<dbReference type="InterPro" id="IPR015946">
    <property type="entry name" value="KH_dom-like_a/b"/>
</dbReference>
<dbReference type="InterPro" id="IPR000238">
    <property type="entry name" value="RbfA"/>
</dbReference>
<dbReference type="GO" id="GO:0030490">
    <property type="term" value="P:maturation of SSU-rRNA"/>
    <property type="evidence" value="ECO:0007669"/>
    <property type="project" value="UniProtKB-UniRule"/>
</dbReference>
<dbReference type="GO" id="GO:0043024">
    <property type="term" value="F:ribosomal small subunit binding"/>
    <property type="evidence" value="ECO:0007669"/>
    <property type="project" value="TreeGrafter"/>
</dbReference>
<sequence>MLKEYNRIQRISQQLKKELAIILQREISDSYLGIMTISKVEVSRNLAHAKVFVTFLDINNEQRPENFLSTLESHKVHIRMMLAKRIRLRLIPEIRFIYDDTLLKSTRTSNMIDKAVNEDKRKQHKIKNM</sequence>